<comment type="caution">
    <text evidence="1">The sequence shown here is derived from an EMBL/GenBank/DDBJ whole genome shotgun (WGS) entry which is preliminary data.</text>
</comment>
<evidence type="ECO:0008006" key="3">
    <source>
        <dbReference type="Google" id="ProtNLM"/>
    </source>
</evidence>
<organism evidence="1 2">
    <name type="scientific">Cercophora samala</name>
    <dbReference type="NCBI Taxonomy" id="330535"/>
    <lineage>
        <taxon>Eukaryota</taxon>
        <taxon>Fungi</taxon>
        <taxon>Dikarya</taxon>
        <taxon>Ascomycota</taxon>
        <taxon>Pezizomycotina</taxon>
        <taxon>Sordariomycetes</taxon>
        <taxon>Sordariomycetidae</taxon>
        <taxon>Sordariales</taxon>
        <taxon>Lasiosphaeriaceae</taxon>
        <taxon>Cercophora</taxon>
    </lineage>
</organism>
<evidence type="ECO:0000313" key="2">
    <source>
        <dbReference type="Proteomes" id="UP001174997"/>
    </source>
</evidence>
<sequence length="485" mass="56598">MFIGPWPPIEYLNVEFLREKAEVLDHQRSGRKPQWNHNRERYHDRWSVPSLLENRTAPNDRAKIRENRRHIGCDIKPGRVGFVDAAVQNYLENGFYKLPDNVILSIMKLLDAVSLECLRRTGRLFLQLFEKCDFLPAGYKVMDFPWARSSQSLTPQQRITLASLLRRDSYCTDCHAAKLATNWGQRVHDLTQVYLHCSGCQLDHPVCLFLPSERSKGRDSRLCIGHTGYIRLCSHAVFRWSDVQRVPSRATFSWQRLKGTEVNDETVVMCRHKDHMQPCQQQPRGWSFPILFSRKSWQEATFPLHPRVSIRKTQVWWNNDMSETQKKLTLYISWMAHVDLGHNDQSLTPDMLDEHLSNLREQQAGFTCPEAEPGRLIEKMLFDPNRCDCLRYTQLDRLGGTWHRAQTPLQTAFLPLTRTCLFGKYRQRLGPLIKAQAQQPRTSYHQRTPCKDFAKQAHALSMNVLERSVQSTYPALMDRTIALPW</sequence>
<gene>
    <name evidence="1" type="ORF">QBC41DRAFT_212530</name>
</gene>
<evidence type="ECO:0000313" key="1">
    <source>
        <dbReference type="EMBL" id="KAK0674491.1"/>
    </source>
</evidence>
<dbReference type="AlphaFoldDB" id="A0AA39ZNQ1"/>
<accession>A0AA39ZNQ1</accession>
<proteinExistence type="predicted"/>
<dbReference type="EMBL" id="JAULSY010000001">
    <property type="protein sequence ID" value="KAK0674491.1"/>
    <property type="molecule type" value="Genomic_DNA"/>
</dbReference>
<protein>
    <recommendedName>
        <fullName evidence="3">F-box domain-containing protein</fullName>
    </recommendedName>
</protein>
<keyword evidence="2" id="KW-1185">Reference proteome</keyword>
<reference evidence="1" key="1">
    <citation type="submission" date="2023-06" db="EMBL/GenBank/DDBJ databases">
        <title>Genome-scale phylogeny and comparative genomics of the fungal order Sordariales.</title>
        <authorList>
            <consortium name="Lawrence Berkeley National Laboratory"/>
            <person name="Hensen N."/>
            <person name="Bonometti L."/>
            <person name="Westerberg I."/>
            <person name="Brannstrom I.O."/>
            <person name="Guillou S."/>
            <person name="Cros-Aarteil S."/>
            <person name="Calhoun S."/>
            <person name="Haridas S."/>
            <person name="Kuo A."/>
            <person name="Mondo S."/>
            <person name="Pangilinan J."/>
            <person name="Riley R."/>
            <person name="Labutti K."/>
            <person name="Andreopoulos B."/>
            <person name="Lipzen A."/>
            <person name="Chen C."/>
            <person name="Yanf M."/>
            <person name="Daum C."/>
            <person name="Ng V."/>
            <person name="Clum A."/>
            <person name="Steindorff A."/>
            <person name="Ohm R."/>
            <person name="Martin F."/>
            <person name="Silar P."/>
            <person name="Natvig D."/>
            <person name="Lalanne C."/>
            <person name="Gautier V."/>
            <person name="Ament-Velasquez S.L."/>
            <person name="Kruys A."/>
            <person name="Hutchinson M.I."/>
            <person name="Powell A.J."/>
            <person name="Barry K."/>
            <person name="Miller A.N."/>
            <person name="Grigoriev I.V."/>
            <person name="Debuchy R."/>
            <person name="Gladieux P."/>
            <person name="Thoren M.H."/>
            <person name="Johannesson H."/>
        </authorList>
    </citation>
    <scope>NUCLEOTIDE SEQUENCE</scope>
    <source>
        <strain evidence="1">CBS 307.81</strain>
    </source>
</reference>
<dbReference type="Proteomes" id="UP001174997">
    <property type="component" value="Unassembled WGS sequence"/>
</dbReference>
<name>A0AA39ZNQ1_9PEZI</name>